<sequence length="97" mass="10610">MILLHSNVIRVVGHLDHAVAGATTAIRLLLRHVWHHGAGVASLNVQQEAGYTQNGQRLADGFSIKPKHSKEDSDPRGIISTKYSKADFNTMIELSVI</sequence>
<proteinExistence type="predicted"/>
<evidence type="ECO:0000313" key="2">
    <source>
        <dbReference type="Proteomes" id="UP000218767"/>
    </source>
</evidence>
<comment type="caution">
    <text evidence="1">The sequence shown here is derived from an EMBL/GenBank/DDBJ whole genome shotgun (WGS) entry which is preliminary data.</text>
</comment>
<evidence type="ECO:0000313" key="1">
    <source>
        <dbReference type="EMBL" id="PCI74761.1"/>
    </source>
</evidence>
<dbReference type="Proteomes" id="UP000218767">
    <property type="component" value="Unassembled WGS sequence"/>
</dbReference>
<dbReference type="EMBL" id="NVUL01000094">
    <property type="protein sequence ID" value="PCI74761.1"/>
    <property type="molecule type" value="Genomic_DNA"/>
</dbReference>
<organism evidence="1 2">
    <name type="scientific">SAR86 cluster bacterium</name>
    <dbReference type="NCBI Taxonomy" id="2030880"/>
    <lineage>
        <taxon>Bacteria</taxon>
        <taxon>Pseudomonadati</taxon>
        <taxon>Pseudomonadota</taxon>
        <taxon>Gammaproteobacteria</taxon>
        <taxon>SAR86 cluster</taxon>
    </lineage>
</organism>
<gene>
    <name evidence="1" type="ORF">COB20_14595</name>
</gene>
<dbReference type="AlphaFoldDB" id="A0A2A4WXK3"/>
<accession>A0A2A4WXK3</accession>
<reference evidence="2" key="1">
    <citation type="submission" date="2017-08" db="EMBL/GenBank/DDBJ databases">
        <title>A dynamic microbial community with high functional redundancy inhabits the cold, oxic subseafloor aquifer.</title>
        <authorList>
            <person name="Tully B.J."/>
            <person name="Wheat C.G."/>
            <person name="Glazer B.T."/>
            <person name="Huber J.A."/>
        </authorList>
    </citation>
    <scope>NUCLEOTIDE SEQUENCE [LARGE SCALE GENOMIC DNA]</scope>
</reference>
<protein>
    <submittedName>
        <fullName evidence="1">Uncharacterized protein</fullName>
    </submittedName>
</protein>
<name>A0A2A4WXK3_9GAMM</name>